<dbReference type="PANTHER" id="PTHR47495:SF1">
    <property type="entry name" value="BLL3820 PROTEIN"/>
    <property type="match status" value="1"/>
</dbReference>
<keyword evidence="1" id="KW-0812">Transmembrane</keyword>
<dbReference type="EMBL" id="CP065592">
    <property type="protein sequence ID" value="QPQ54832.1"/>
    <property type="molecule type" value="Genomic_DNA"/>
</dbReference>
<evidence type="ECO:0000313" key="4">
    <source>
        <dbReference type="Proteomes" id="UP000594873"/>
    </source>
</evidence>
<dbReference type="Proteomes" id="UP000594873">
    <property type="component" value="Chromosome"/>
</dbReference>
<feature type="domain" description="Aldehyde oxidase/xanthine dehydrogenase a/b hammerhead" evidence="2">
    <location>
        <begin position="224"/>
        <end position="302"/>
    </location>
</feature>
<dbReference type="InterPro" id="IPR046867">
    <property type="entry name" value="AldOxase/xan_DH_MoCoBD2"/>
</dbReference>
<name>A0A7T2LM97_9SPHN</name>
<dbReference type="Gene3D" id="3.90.1170.50">
    <property type="entry name" value="Aldehyde oxidase/xanthine dehydrogenase, a/b hammerhead"/>
    <property type="match status" value="1"/>
</dbReference>
<dbReference type="InterPro" id="IPR052516">
    <property type="entry name" value="N-heterocyclic_Hydroxylase"/>
</dbReference>
<evidence type="ECO:0000256" key="1">
    <source>
        <dbReference type="SAM" id="Phobius"/>
    </source>
</evidence>
<evidence type="ECO:0000259" key="2">
    <source>
        <dbReference type="SMART" id="SM01008"/>
    </source>
</evidence>
<dbReference type="InterPro" id="IPR000674">
    <property type="entry name" value="Ald_Oxase/Xan_DH_a/b"/>
</dbReference>
<dbReference type="Pfam" id="PF20256">
    <property type="entry name" value="MoCoBD_2"/>
    <property type="match status" value="1"/>
</dbReference>
<dbReference type="KEGG" id="sflv:IC614_10980"/>
<dbReference type="InterPro" id="IPR012368">
    <property type="entry name" value="OxRdtase_Mopterin-bd_su_IorB"/>
</dbReference>
<dbReference type="SUPFAM" id="SSF56003">
    <property type="entry name" value="Molybdenum cofactor-binding domain"/>
    <property type="match status" value="2"/>
</dbReference>
<protein>
    <submittedName>
        <fullName evidence="3">Xanthine dehydrogenase family protein molybdopterin-binding subunit</fullName>
    </submittedName>
</protein>
<proteinExistence type="predicted"/>
<feature type="transmembrane region" description="Helical" evidence="1">
    <location>
        <begin position="12"/>
        <end position="32"/>
    </location>
</feature>
<reference evidence="3 4" key="1">
    <citation type="submission" date="2020-11" db="EMBL/GenBank/DDBJ databases">
        <title>Genome seq and assembly of Sphingosinicella sp.</title>
        <authorList>
            <person name="Chhetri G."/>
        </authorList>
    </citation>
    <scope>NUCLEOTIDE SEQUENCE [LARGE SCALE GENOMIC DNA]</scope>
    <source>
        <strain evidence="3 4">UDD2</strain>
    </source>
</reference>
<dbReference type="RefSeq" id="WP_200971496.1">
    <property type="nucleotide sequence ID" value="NZ_CP065592.1"/>
</dbReference>
<dbReference type="GO" id="GO:0016491">
    <property type="term" value="F:oxidoreductase activity"/>
    <property type="evidence" value="ECO:0007669"/>
    <property type="project" value="InterPro"/>
</dbReference>
<dbReference type="InterPro" id="IPR006311">
    <property type="entry name" value="TAT_signal"/>
</dbReference>
<keyword evidence="4" id="KW-1185">Reference proteome</keyword>
<dbReference type="PIRSF" id="PIRSF036389">
    <property type="entry name" value="IOR_B"/>
    <property type="match status" value="1"/>
</dbReference>
<dbReference type="PROSITE" id="PS51318">
    <property type="entry name" value="TAT"/>
    <property type="match status" value="1"/>
</dbReference>
<dbReference type="PANTHER" id="PTHR47495">
    <property type="entry name" value="ALDEHYDE DEHYDROGENASE"/>
    <property type="match status" value="1"/>
</dbReference>
<dbReference type="Pfam" id="PF02738">
    <property type="entry name" value="MoCoBD_1"/>
    <property type="match status" value="1"/>
</dbReference>
<dbReference type="AlphaFoldDB" id="A0A7T2LM97"/>
<organism evidence="3 4">
    <name type="scientific">Allosphingosinicella flava</name>
    <dbReference type="NCBI Taxonomy" id="2771430"/>
    <lineage>
        <taxon>Bacteria</taxon>
        <taxon>Pseudomonadati</taxon>
        <taxon>Pseudomonadota</taxon>
        <taxon>Alphaproteobacteria</taxon>
        <taxon>Sphingomonadales</taxon>
        <taxon>Sphingomonadaceae</taxon>
        <taxon>Allosphingosinicella</taxon>
    </lineage>
</organism>
<dbReference type="InterPro" id="IPR008274">
    <property type="entry name" value="AldOxase/xan_DH_MoCoBD1"/>
</dbReference>
<keyword evidence="1" id="KW-0472">Membrane</keyword>
<dbReference type="Gene3D" id="3.30.365.10">
    <property type="entry name" value="Aldehyde oxidase/xanthine dehydrogenase, molybdopterin binding domain"/>
    <property type="match status" value="4"/>
</dbReference>
<gene>
    <name evidence="3" type="ORF">IC614_10980</name>
</gene>
<accession>A0A7T2LM97</accession>
<evidence type="ECO:0000313" key="3">
    <source>
        <dbReference type="EMBL" id="QPQ54832.1"/>
    </source>
</evidence>
<dbReference type="InterPro" id="IPR037165">
    <property type="entry name" value="AldOxase/xan_DH_Mopterin-bd_sf"/>
</dbReference>
<keyword evidence="1" id="KW-1133">Transmembrane helix</keyword>
<dbReference type="SMART" id="SM01008">
    <property type="entry name" value="Ald_Xan_dh_C"/>
    <property type="match status" value="1"/>
</dbReference>
<sequence length="730" mass="76314">MAKQKAGTGVSRRTLLVGGGAGAGLILAWRLWPRAAETSLRAAPGESIFNAYLKIGSDGRVIVAVPQMELGQGVYTALPQILADELGADWRTVAVEPAPLSPLYSNRLLSEDEEGSWISGDRNGIVMTGGSTSVRAFETPLREAGAAARALLCKAAAERWNVDWREVETADGFALHKGTRLSFGELAEAASGYDVPGDLPMREGQENRLTGRPLPRIDVPAKVDGSARFAGDVRLPGMLFGAVRAGPPGGSRLERVDREAAERVPGVRALFENPRWAGAVATNWWAANRAVEAMKPVFETAGLVSSADADAALAEAMEAGEPSRFIEQGDADQAFIGGTGFAAHYSAGPAATVPMETLCATARMEGGRIEVWAPAQAPGLARAAAARAAGVPEKKVTLYPMPIGGGYGRKLETLAVEQAVVMAMQVGKPVQLSWSRLEEMTQDRYRPPALARLQTRMGESGRIAAFSARIAAPATALQTAERLKTGQGGDAAGADASAVAGAAPPYGIPTVLIDHVPVDVRIPTGLWRSGARGANTFFVESFIDEVARQVGVEPLSFRMTMLGDNPRLARVLTTAASLGGWDGGVAGGSMGIACHSAYGSHAALLVEVKVAEGRRVSVERAVCAVDCGRIVNPELLRQQIEGGIIYGIAAALARPIAFEDGLPTVRTLVGLDFPRLDRAPDIMVEIVDSGDEPGGATELAVPLAAPALANAIFAASGQRLRALPLQLGAG</sequence>